<feature type="region of interest" description="Disordered" evidence="1">
    <location>
        <begin position="241"/>
        <end position="285"/>
    </location>
</feature>
<sequence>MTGPQFLALYWSALGLTIAVGIALIIWVRRSPSGPPLDLDLYGVALLSGGWKRVGDTALAGLASRGQVRVSRSSGYTPVATARPADGFEDAVLQELRGRRRTTYPAMATSPAALDLHRRMADAGLVHRPERARRGKKLGWVFFLILVAGVVRLITGIANDRPVGYLVGSLVATLVAWFIIVPWIASAGRTPKPTPRGRESLAHVRARGGHRAGMAVGAAVLLPVAFTGLVAYPDPEMSQAFAEHERATSSSSSGDSGSGGSGGDSGGGSSCGGGGGGCGGCGGGG</sequence>
<gene>
    <name evidence="3" type="ORF">ACFPM7_10630</name>
</gene>
<comment type="caution">
    <text evidence="3">The sequence shown here is derived from an EMBL/GenBank/DDBJ whole genome shotgun (WGS) entry which is preliminary data.</text>
</comment>
<keyword evidence="2" id="KW-0472">Membrane</keyword>
<feature type="transmembrane region" description="Helical" evidence="2">
    <location>
        <begin position="164"/>
        <end position="185"/>
    </location>
</feature>
<dbReference type="Proteomes" id="UP001596157">
    <property type="component" value="Unassembled WGS sequence"/>
</dbReference>
<feature type="transmembrane region" description="Helical" evidence="2">
    <location>
        <begin position="138"/>
        <end position="158"/>
    </location>
</feature>
<dbReference type="InterPro" id="IPR026467">
    <property type="entry name" value="Ser/Gly_Cys_C_dom"/>
</dbReference>
<reference evidence="4" key="1">
    <citation type="journal article" date="2019" name="Int. J. Syst. Evol. Microbiol.">
        <title>The Global Catalogue of Microorganisms (GCM) 10K type strain sequencing project: providing services to taxonomists for standard genome sequencing and annotation.</title>
        <authorList>
            <consortium name="The Broad Institute Genomics Platform"/>
            <consortium name="The Broad Institute Genome Sequencing Center for Infectious Disease"/>
            <person name="Wu L."/>
            <person name="Ma J."/>
        </authorList>
    </citation>
    <scope>NUCLEOTIDE SEQUENCE [LARGE SCALE GENOMIC DNA]</scope>
    <source>
        <strain evidence="4">CCUG 59778</strain>
    </source>
</reference>
<evidence type="ECO:0000313" key="4">
    <source>
        <dbReference type="Proteomes" id="UP001596157"/>
    </source>
</evidence>
<evidence type="ECO:0000256" key="1">
    <source>
        <dbReference type="SAM" id="MobiDB-lite"/>
    </source>
</evidence>
<name>A0ABW0EMZ7_9PSEU</name>
<keyword evidence="2" id="KW-1133">Transmembrane helix</keyword>
<feature type="transmembrane region" description="Helical" evidence="2">
    <location>
        <begin position="212"/>
        <end position="232"/>
    </location>
</feature>
<keyword evidence="4" id="KW-1185">Reference proteome</keyword>
<accession>A0ABW0EMZ7</accession>
<dbReference type="EMBL" id="JBHSKF010000004">
    <property type="protein sequence ID" value="MFC5287506.1"/>
    <property type="molecule type" value="Genomic_DNA"/>
</dbReference>
<evidence type="ECO:0000313" key="3">
    <source>
        <dbReference type="EMBL" id="MFC5287506.1"/>
    </source>
</evidence>
<dbReference type="RefSeq" id="WP_378246557.1">
    <property type="nucleotide sequence ID" value="NZ_JBHSKF010000004.1"/>
</dbReference>
<dbReference type="NCBIfam" id="TIGR04222">
    <property type="entry name" value="near_uncomplex"/>
    <property type="match status" value="1"/>
</dbReference>
<evidence type="ECO:0000256" key="2">
    <source>
        <dbReference type="SAM" id="Phobius"/>
    </source>
</evidence>
<feature type="compositionally biased region" description="Gly residues" evidence="1">
    <location>
        <begin position="256"/>
        <end position="285"/>
    </location>
</feature>
<organism evidence="3 4">
    <name type="scientific">Actinokineospora guangxiensis</name>
    <dbReference type="NCBI Taxonomy" id="1490288"/>
    <lineage>
        <taxon>Bacteria</taxon>
        <taxon>Bacillati</taxon>
        <taxon>Actinomycetota</taxon>
        <taxon>Actinomycetes</taxon>
        <taxon>Pseudonocardiales</taxon>
        <taxon>Pseudonocardiaceae</taxon>
        <taxon>Actinokineospora</taxon>
    </lineage>
</organism>
<proteinExistence type="predicted"/>
<keyword evidence="2" id="KW-0812">Transmembrane</keyword>
<feature type="transmembrane region" description="Helical" evidence="2">
    <location>
        <begin position="6"/>
        <end position="28"/>
    </location>
</feature>
<protein>
    <submittedName>
        <fullName evidence="3">TIGR04222 domain-containing membrane protein</fullName>
    </submittedName>
</protein>